<dbReference type="InterPro" id="IPR051010">
    <property type="entry name" value="BCAA_transport"/>
</dbReference>
<dbReference type="PATRIC" id="fig|29290.4.peg.789"/>
<reference evidence="4 5" key="1">
    <citation type="submission" date="2015-02" db="EMBL/GenBank/DDBJ databases">
        <title>Single-cell genomics of uncultivated deep-branching MTB reveals a conserved set of magnetosome genes.</title>
        <authorList>
            <person name="Kolinko S."/>
            <person name="Richter M."/>
            <person name="Glockner F.O."/>
            <person name="Brachmann A."/>
            <person name="Schuler D."/>
        </authorList>
    </citation>
    <scope>NUCLEOTIDE SEQUENCE [LARGE SCALE GENOMIC DNA]</scope>
    <source>
        <strain evidence="4">TM-1</strain>
    </source>
</reference>
<dbReference type="InterPro" id="IPR028081">
    <property type="entry name" value="Leu-bd"/>
</dbReference>
<dbReference type="Gene3D" id="3.40.50.2300">
    <property type="match status" value="2"/>
</dbReference>
<sequence>MRRITAIFFTLIALQLAGCNKKDNQVQPDVIKIGVVVELTGDIPAVGASCKNAAEMAVAAINDAGGISVGGTKYKVQMFIEDNAGRAEQSASAVQKLITQRGVVAIIGPNSSTGAIPASEIAEASKVTLITPWSTNPKTTLDSSTGKHKRYVFRACYLDTFQGQVLASFALDGLKAKTAAVLFDVAAEALKGQAEVFKGTFEQKGGKITAYETYSTGDRDFSAQLTKIKRDAPDVLFLPAYYSDVPLVVQQAHRLGLSMPFLGSDAWASSELTKLCGADCDGYFFSSHYLSESTSEVSQRFVKAYSALYKQPPDDVAALTYDAFGVLFQALGKLRKVDTESVRDALVATTEYAGVTGNIKYVEGSGDPIKGAVMLQIKGGKFQWHSQANP</sequence>
<organism evidence="4 5">
    <name type="scientific">Candidatus Magnetobacterium bavaricum</name>
    <dbReference type="NCBI Taxonomy" id="29290"/>
    <lineage>
        <taxon>Bacteria</taxon>
        <taxon>Pseudomonadati</taxon>
        <taxon>Nitrospirota</taxon>
        <taxon>Thermodesulfovibrionia</taxon>
        <taxon>Thermodesulfovibrionales</taxon>
        <taxon>Candidatus Magnetobacteriaceae</taxon>
        <taxon>Candidatus Magnetobacterium</taxon>
    </lineage>
</organism>
<evidence type="ECO:0000313" key="4">
    <source>
        <dbReference type="EMBL" id="KJU87216.1"/>
    </source>
</evidence>
<evidence type="ECO:0000259" key="3">
    <source>
        <dbReference type="Pfam" id="PF13458"/>
    </source>
</evidence>
<accession>A0A0F3GZ81</accession>
<dbReference type="InterPro" id="IPR028082">
    <property type="entry name" value="Peripla_BP_I"/>
</dbReference>
<evidence type="ECO:0000313" key="5">
    <source>
        <dbReference type="Proteomes" id="UP000033423"/>
    </source>
</evidence>
<dbReference type="PANTHER" id="PTHR30483">
    <property type="entry name" value="LEUCINE-SPECIFIC-BINDING PROTEIN"/>
    <property type="match status" value="1"/>
</dbReference>
<evidence type="ECO:0000256" key="2">
    <source>
        <dbReference type="ARBA" id="ARBA00022729"/>
    </source>
</evidence>
<proteinExistence type="inferred from homology"/>
<dbReference type="CDD" id="cd06347">
    <property type="entry name" value="PBP1_ABC_LivK_ligand_binding-like"/>
    <property type="match status" value="1"/>
</dbReference>
<dbReference type="EMBL" id="LACI01000268">
    <property type="protein sequence ID" value="KJU87216.1"/>
    <property type="molecule type" value="Genomic_DNA"/>
</dbReference>
<dbReference type="PANTHER" id="PTHR30483:SF6">
    <property type="entry name" value="PERIPLASMIC BINDING PROTEIN OF ABC TRANSPORTER FOR NATURAL AMINO ACIDS"/>
    <property type="match status" value="1"/>
</dbReference>
<dbReference type="Proteomes" id="UP000033423">
    <property type="component" value="Unassembled WGS sequence"/>
</dbReference>
<keyword evidence="5" id="KW-1185">Reference proteome</keyword>
<comment type="caution">
    <text evidence="4">The sequence shown here is derived from an EMBL/GenBank/DDBJ whole genome shotgun (WGS) entry which is preliminary data.</text>
</comment>
<dbReference type="AlphaFoldDB" id="A0A0F3GZ81"/>
<keyword evidence="2" id="KW-0732">Signal</keyword>
<name>A0A0F3GZ81_9BACT</name>
<gene>
    <name evidence="4" type="ORF">MBAV_000591</name>
</gene>
<comment type="similarity">
    <text evidence="1">Belongs to the leucine-binding protein family.</text>
</comment>
<dbReference type="Pfam" id="PF13458">
    <property type="entry name" value="Peripla_BP_6"/>
    <property type="match status" value="1"/>
</dbReference>
<evidence type="ECO:0000256" key="1">
    <source>
        <dbReference type="ARBA" id="ARBA00010062"/>
    </source>
</evidence>
<feature type="domain" description="Leucine-binding protein" evidence="3">
    <location>
        <begin position="31"/>
        <end position="381"/>
    </location>
</feature>
<protein>
    <submittedName>
        <fullName evidence="4">Ethanolamine utilization protein EutJ</fullName>
    </submittedName>
</protein>
<dbReference type="SUPFAM" id="SSF53822">
    <property type="entry name" value="Periplasmic binding protein-like I"/>
    <property type="match status" value="1"/>
</dbReference>